<keyword evidence="7" id="KW-0969">Cilium</keyword>
<dbReference type="SUPFAM" id="SSF101116">
    <property type="entry name" value="Flagellar export chaperone FliS"/>
    <property type="match status" value="1"/>
</dbReference>
<dbReference type="RefSeq" id="WP_063243687.1">
    <property type="nucleotide sequence ID" value="NZ_CP168967.1"/>
</dbReference>
<evidence type="ECO:0000256" key="1">
    <source>
        <dbReference type="ARBA" id="ARBA00004514"/>
    </source>
</evidence>
<dbReference type="PIRSF" id="PIRSF039090">
    <property type="entry name" value="Flis"/>
    <property type="match status" value="1"/>
</dbReference>
<dbReference type="InterPro" id="IPR036584">
    <property type="entry name" value="FliS_sf"/>
</dbReference>
<dbReference type="Gene3D" id="1.20.120.340">
    <property type="entry name" value="Flagellar protein FliS"/>
    <property type="match status" value="1"/>
</dbReference>
<evidence type="ECO:0000256" key="5">
    <source>
        <dbReference type="ARBA" id="ARBA00023186"/>
    </source>
</evidence>
<reference evidence="7 8" key="1">
    <citation type="submission" date="2016-03" db="EMBL/GenBank/DDBJ databases">
        <authorList>
            <person name="Ploux O."/>
        </authorList>
    </citation>
    <scope>NUCLEOTIDE SEQUENCE [LARGE SCALE GENOMIC DNA]</scope>
    <source>
        <strain evidence="7 8">BER2</strain>
    </source>
</reference>
<dbReference type="Proteomes" id="UP000075391">
    <property type="component" value="Unassembled WGS sequence"/>
</dbReference>
<proteinExistence type="inferred from homology"/>
<accession>A0A150WI69</accession>
<keyword evidence="3 6" id="KW-0963">Cytoplasm</keyword>
<evidence type="ECO:0000256" key="6">
    <source>
        <dbReference type="PIRNR" id="PIRNR039090"/>
    </source>
</evidence>
<evidence type="ECO:0000256" key="4">
    <source>
        <dbReference type="ARBA" id="ARBA00022795"/>
    </source>
</evidence>
<dbReference type="AlphaFoldDB" id="A0A150WI69"/>
<dbReference type="Pfam" id="PF02561">
    <property type="entry name" value="FliS"/>
    <property type="match status" value="1"/>
</dbReference>
<sequence>MNKNAYQKYKTTSVQSASREKILLMLYEGAIKFTKLAIKAAEEKKIADRGMNIGRAFDIIMELNNTLDHKVGGDVAIQLEQLYMFMMEQYTKANISGDPEPLRANLKLLNTLYDGWVQAVEKLKKETDKAG</sequence>
<comment type="caution">
    <text evidence="7">The sequence shown here is derived from an EMBL/GenBank/DDBJ whole genome shotgun (WGS) entry which is preliminary data.</text>
</comment>
<dbReference type="CDD" id="cd16098">
    <property type="entry name" value="FliS"/>
    <property type="match status" value="1"/>
</dbReference>
<evidence type="ECO:0000313" key="7">
    <source>
        <dbReference type="EMBL" id="KYG63326.1"/>
    </source>
</evidence>
<dbReference type="OrthoDB" id="5294889at2"/>
<dbReference type="GO" id="GO:0071973">
    <property type="term" value="P:bacterial-type flagellum-dependent cell motility"/>
    <property type="evidence" value="ECO:0007669"/>
    <property type="project" value="TreeGrafter"/>
</dbReference>
<keyword evidence="5" id="KW-0143">Chaperone</keyword>
<protein>
    <recommendedName>
        <fullName evidence="6">Flagellar secretion chaperone FliS</fullName>
    </recommendedName>
</protein>
<name>A0A150WI69_BDEBC</name>
<dbReference type="NCBIfam" id="TIGR00208">
    <property type="entry name" value="fliS"/>
    <property type="match status" value="1"/>
</dbReference>
<dbReference type="InterPro" id="IPR003713">
    <property type="entry name" value="FliS"/>
</dbReference>
<evidence type="ECO:0000256" key="3">
    <source>
        <dbReference type="ARBA" id="ARBA00022490"/>
    </source>
</evidence>
<keyword evidence="7" id="KW-0282">Flagellum</keyword>
<keyword evidence="7" id="KW-0966">Cell projection</keyword>
<dbReference type="PANTHER" id="PTHR34773:SF1">
    <property type="entry name" value="FLAGELLAR SECRETION CHAPERONE FLIS"/>
    <property type="match status" value="1"/>
</dbReference>
<gene>
    <name evidence="7" type="ORF">AZI85_04650</name>
</gene>
<keyword evidence="4 6" id="KW-1005">Bacterial flagellum biogenesis</keyword>
<evidence type="ECO:0000256" key="2">
    <source>
        <dbReference type="ARBA" id="ARBA00008787"/>
    </source>
</evidence>
<dbReference type="GO" id="GO:0005829">
    <property type="term" value="C:cytosol"/>
    <property type="evidence" value="ECO:0007669"/>
    <property type="project" value="UniProtKB-SubCell"/>
</dbReference>
<dbReference type="GO" id="GO:0044780">
    <property type="term" value="P:bacterial-type flagellum assembly"/>
    <property type="evidence" value="ECO:0007669"/>
    <property type="project" value="InterPro"/>
</dbReference>
<dbReference type="PANTHER" id="PTHR34773">
    <property type="entry name" value="FLAGELLAR SECRETION CHAPERONE FLIS"/>
    <property type="match status" value="1"/>
</dbReference>
<evidence type="ECO:0000313" key="8">
    <source>
        <dbReference type="Proteomes" id="UP000075391"/>
    </source>
</evidence>
<comment type="subcellular location">
    <subcellularLocation>
        <location evidence="1 6">Cytoplasm</location>
        <location evidence="1 6">Cytosol</location>
    </subcellularLocation>
</comment>
<organism evidence="7 8">
    <name type="scientific">Bdellovibrio bacteriovorus</name>
    <dbReference type="NCBI Taxonomy" id="959"/>
    <lineage>
        <taxon>Bacteria</taxon>
        <taxon>Pseudomonadati</taxon>
        <taxon>Bdellovibrionota</taxon>
        <taxon>Bdellovibrionia</taxon>
        <taxon>Bdellovibrionales</taxon>
        <taxon>Pseudobdellovibrionaceae</taxon>
        <taxon>Bdellovibrio</taxon>
    </lineage>
</organism>
<comment type="similarity">
    <text evidence="2 6">Belongs to the FliS family.</text>
</comment>
<dbReference type="EMBL" id="LUKF01000014">
    <property type="protein sequence ID" value="KYG63326.1"/>
    <property type="molecule type" value="Genomic_DNA"/>
</dbReference>